<organism evidence="1">
    <name type="scientific">marine metagenome</name>
    <dbReference type="NCBI Taxonomy" id="408172"/>
    <lineage>
        <taxon>unclassified sequences</taxon>
        <taxon>metagenomes</taxon>
        <taxon>ecological metagenomes</taxon>
    </lineage>
</organism>
<dbReference type="EMBL" id="UINC01134873">
    <property type="protein sequence ID" value="SVD18676.1"/>
    <property type="molecule type" value="Genomic_DNA"/>
</dbReference>
<evidence type="ECO:0000313" key="1">
    <source>
        <dbReference type="EMBL" id="SVD18676.1"/>
    </source>
</evidence>
<name>A0A382T9D0_9ZZZZ</name>
<reference evidence="1" key="1">
    <citation type="submission" date="2018-05" db="EMBL/GenBank/DDBJ databases">
        <authorList>
            <person name="Lanie J.A."/>
            <person name="Ng W.-L."/>
            <person name="Kazmierczak K.M."/>
            <person name="Andrzejewski T.M."/>
            <person name="Davidsen T.M."/>
            <person name="Wayne K.J."/>
            <person name="Tettelin H."/>
            <person name="Glass J.I."/>
            <person name="Rusch D."/>
            <person name="Podicherti R."/>
            <person name="Tsui H.-C.T."/>
            <person name="Winkler M.E."/>
        </authorList>
    </citation>
    <scope>NUCLEOTIDE SEQUENCE</scope>
</reference>
<protein>
    <submittedName>
        <fullName evidence="1">Uncharacterized protein</fullName>
    </submittedName>
</protein>
<proteinExistence type="predicted"/>
<accession>A0A382T9D0</accession>
<feature type="non-terminal residue" evidence="1">
    <location>
        <position position="147"/>
    </location>
</feature>
<sequence>MIVKPHKYTYTEFEGDSFLDKWKNDRAKFYDHTPSQDIPASNHDLNGEEISRIIETGEVQASDMLLCLHDELSSESPLPSTYDLVVKLVKRFEIFKRIHSDYKQGFKAVEKKNYHDSQNYIYTAFLFEKAYCKTNKLYYLNAFIKVV</sequence>
<dbReference type="AlphaFoldDB" id="A0A382T9D0"/>
<gene>
    <name evidence="1" type="ORF">METZ01_LOCUS371530</name>
</gene>